<dbReference type="RefSeq" id="WP_075366472.1">
    <property type="nucleotide sequence ID" value="NZ_MLBF01000043.1"/>
</dbReference>
<evidence type="ECO:0000259" key="2">
    <source>
        <dbReference type="PROSITE" id="PS50887"/>
    </source>
</evidence>
<dbReference type="GO" id="GO:0005886">
    <property type="term" value="C:plasma membrane"/>
    <property type="evidence" value="ECO:0007669"/>
    <property type="project" value="TreeGrafter"/>
</dbReference>
<dbReference type="SMART" id="SM00116">
    <property type="entry name" value="CBS"/>
    <property type="match status" value="2"/>
</dbReference>
<sequence>MINIKRVANIYSKEFYAVDVMDGVSKIRSFLLETENGCCPVMDEGNLVGVITYKELLRTHPNRIIADAMRGNPVTVPAEMPLWQAKELFDETGLDVFLVEEEGRLSGILSRNLLEIQLGSHIDLLTGLYKSDYIYYHGVRLLENKQEISIVFFDINNFGVIDKTYGHTVGDIILIEVSKLLRENIPSEAFLCRFGGDEFAVLLPAHLDEGAALAYCLADIIGRHSFVRGIEISISAGAIGGRRHEERADDPWNTMEQLINIASLRSTEAKKSNATLSMAEIQGADEIA</sequence>
<organism evidence="4 5">
    <name type="scientific">Desulfosporosinus metallidurans</name>
    <dbReference type="NCBI Taxonomy" id="1888891"/>
    <lineage>
        <taxon>Bacteria</taxon>
        <taxon>Bacillati</taxon>
        <taxon>Bacillota</taxon>
        <taxon>Clostridia</taxon>
        <taxon>Eubacteriales</taxon>
        <taxon>Desulfitobacteriaceae</taxon>
        <taxon>Desulfosporosinus</taxon>
    </lineage>
</organism>
<dbReference type="PANTHER" id="PTHR45138:SF9">
    <property type="entry name" value="DIGUANYLATE CYCLASE DGCM-RELATED"/>
    <property type="match status" value="1"/>
</dbReference>
<dbReference type="GO" id="GO:0043709">
    <property type="term" value="P:cell adhesion involved in single-species biofilm formation"/>
    <property type="evidence" value="ECO:0007669"/>
    <property type="project" value="TreeGrafter"/>
</dbReference>
<dbReference type="Gene3D" id="3.30.70.270">
    <property type="match status" value="1"/>
</dbReference>
<dbReference type="SUPFAM" id="SSF54631">
    <property type="entry name" value="CBS-domain pair"/>
    <property type="match status" value="1"/>
</dbReference>
<dbReference type="SUPFAM" id="SSF55073">
    <property type="entry name" value="Nucleotide cyclase"/>
    <property type="match status" value="1"/>
</dbReference>
<dbReference type="InterPro" id="IPR000644">
    <property type="entry name" value="CBS_dom"/>
</dbReference>
<dbReference type="GO" id="GO:0052621">
    <property type="term" value="F:diguanylate cyclase activity"/>
    <property type="evidence" value="ECO:0007669"/>
    <property type="project" value="TreeGrafter"/>
</dbReference>
<dbReference type="Gene3D" id="3.10.580.10">
    <property type="entry name" value="CBS-domain"/>
    <property type="match status" value="1"/>
</dbReference>
<dbReference type="EMBL" id="MLBF01000043">
    <property type="protein sequence ID" value="OLN28423.1"/>
    <property type="molecule type" value="Genomic_DNA"/>
</dbReference>
<dbReference type="PANTHER" id="PTHR45138">
    <property type="entry name" value="REGULATORY COMPONENTS OF SENSORY TRANSDUCTION SYSTEM"/>
    <property type="match status" value="1"/>
</dbReference>
<evidence type="ECO:0000259" key="3">
    <source>
        <dbReference type="PROSITE" id="PS51371"/>
    </source>
</evidence>
<name>A0A1Q8QM58_9FIRM</name>
<dbReference type="AlphaFoldDB" id="A0A1Q8QM58"/>
<dbReference type="InterPro" id="IPR043128">
    <property type="entry name" value="Rev_trsase/Diguanyl_cyclase"/>
</dbReference>
<dbReference type="GO" id="GO:1902201">
    <property type="term" value="P:negative regulation of bacterial-type flagellum-dependent cell motility"/>
    <property type="evidence" value="ECO:0007669"/>
    <property type="project" value="TreeGrafter"/>
</dbReference>
<comment type="caution">
    <text evidence="4">The sequence shown here is derived from an EMBL/GenBank/DDBJ whole genome shotgun (WGS) entry which is preliminary data.</text>
</comment>
<dbReference type="InterPro" id="IPR046342">
    <property type="entry name" value="CBS_dom_sf"/>
</dbReference>
<dbReference type="Pfam" id="PF00571">
    <property type="entry name" value="CBS"/>
    <property type="match status" value="2"/>
</dbReference>
<dbReference type="CDD" id="cd01949">
    <property type="entry name" value="GGDEF"/>
    <property type="match status" value="1"/>
</dbReference>
<evidence type="ECO:0000313" key="5">
    <source>
        <dbReference type="Proteomes" id="UP000186102"/>
    </source>
</evidence>
<gene>
    <name evidence="4" type="ORF">DSOL_4072</name>
</gene>
<keyword evidence="1" id="KW-0129">CBS domain</keyword>
<dbReference type="SMART" id="SM00267">
    <property type="entry name" value="GGDEF"/>
    <property type="match status" value="1"/>
</dbReference>
<feature type="domain" description="CBS" evidence="3">
    <location>
        <begin position="69"/>
        <end position="124"/>
    </location>
</feature>
<evidence type="ECO:0000256" key="1">
    <source>
        <dbReference type="PROSITE-ProRule" id="PRU00703"/>
    </source>
</evidence>
<dbReference type="InterPro" id="IPR000160">
    <property type="entry name" value="GGDEF_dom"/>
</dbReference>
<feature type="domain" description="GGDEF" evidence="2">
    <location>
        <begin position="146"/>
        <end position="288"/>
    </location>
</feature>
<accession>A0A1Q8QM58</accession>
<reference evidence="4 5" key="1">
    <citation type="submission" date="2016-09" db="EMBL/GenBank/DDBJ databases">
        <title>Complete genome of Desulfosporosinus sp. OL.</title>
        <authorList>
            <person name="Mardanov A."/>
            <person name="Beletsky A."/>
            <person name="Panova A."/>
            <person name="Karnachuk O."/>
            <person name="Ravin N."/>
        </authorList>
    </citation>
    <scope>NUCLEOTIDE SEQUENCE [LARGE SCALE GENOMIC DNA]</scope>
    <source>
        <strain evidence="4 5">OL</strain>
    </source>
</reference>
<proteinExistence type="predicted"/>
<dbReference type="STRING" id="1888891.DSOL_4072"/>
<keyword evidence="5" id="KW-1185">Reference proteome</keyword>
<dbReference type="InterPro" id="IPR050469">
    <property type="entry name" value="Diguanylate_Cyclase"/>
</dbReference>
<dbReference type="NCBIfam" id="TIGR00254">
    <property type="entry name" value="GGDEF"/>
    <property type="match status" value="1"/>
</dbReference>
<dbReference type="Pfam" id="PF00990">
    <property type="entry name" value="GGDEF"/>
    <property type="match status" value="1"/>
</dbReference>
<evidence type="ECO:0000313" key="4">
    <source>
        <dbReference type="EMBL" id="OLN28423.1"/>
    </source>
</evidence>
<dbReference type="OrthoDB" id="12905at2"/>
<dbReference type="PROSITE" id="PS51371">
    <property type="entry name" value="CBS"/>
    <property type="match status" value="1"/>
</dbReference>
<dbReference type="Proteomes" id="UP000186102">
    <property type="component" value="Unassembled WGS sequence"/>
</dbReference>
<dbReference type="PROSITE" id="PS50887">
    <property type="entry name" value="GGDEF"/>
    <property type="match status" value="1"/>
</dbReference>
<protein>
    <submittedName>
        <fullName evidence="4">Inosine-5'-monophosphate dehydrogenase</fullName>
    </submittedName>
</protein>
<dbReference type="InterPro" id="IPR029787">
    <property type="entry name" value="Nucleotide_cyclase"/>
</dbReference>